<evidence type="ECO:0000313" key="2">
    <source>
        <dbReference type="EMBL" id="KAK1943927.1"/>
    </source>
</evidence>
<evidence type="ECO:0000313" key="3">
    <source>
        <dbReference type="Proteomes" id="UP001259832"/>
    </source>
</evidence>
<keyword evidence="3" id="KW-1185">Reference proteome</keyword>
<organism evidence="2 3">
    <name type="scientific">Phytophthora citrophthora</name>
    <dbReference type="NCBI Taxonomy" id="4793"/>
    <lineage>
        <taxon>Eukaryota</taxon>
        <taxon>Sar</taxon>
        <taxon>Stramenopiles</taxon>
        <taxon>Oomycota</taxon>
        <taxon>Peronosporomycetes</taxon>
        <taxon>Peronosporales</taxon>
        <taxon>Peronosporaceae</taxon>
        <taxon>Phytophthora</taxon>
    </lineage>
</organism>
<accession>A0AAD9LQQ2</accession>
<proteinExistence type="predicted"/>
<sequence>MWPMSELVSRTRLYGKLELLRDREALRAREEVRVGVTVSLVRPSSQDVEITFEKYTELSVGFTTCSVFDARHKAQSVFPSESDFLEAAGRFASLLQPTAGCHTFHQRNEAKKHSTTPGGAMQRAEFPAAFKPT</sequence>
<comment type="caution">
    <text evidence="2">The sequence shown here is derived from an EMBL/GenBank/DDBJ whole genome shotgun (WGS) entry which is preliminary data.</text>
</comment>
<dbReference type="AlphaFoldDB" id="A0AAD9LQQ2"/>
<evidence type="ECO:0000256" key="1">
    <source>
        <dbReference type="SAM" id="MobiDB-lite"/>
    </source>
</evidence>
<gene>
    <name evidence="2" type="ORF">P3T76_005323</name>
</gene>
<name>A0AAD9LQQ2_9STRA</name>
<feature type="region of interest" description="Disordered" evidence="1">
    <location>
        <begin position="108"/>
        <end position="133"/>
    </location>
</feature>
<protein>
    <submittedName>
        <fullName evidence="2">Uncharacterized protein</fullName>
    </submittedName>
</protein>
<reference evidence="2" key="1">
    <citation type="submission" date="2023-08" db="EMBL/GenBank/DDBJ databases">
        <title>Reference Genome Resource for the Citrus Pathogen Phytophthora citrophthora.</title>
        <authorList>
            <person name="Moller H."/>
            <person name="Coetzee B."/>
            <person name="Rose L.J."/>
            <person name="Van Niekerk J.M."/>
        </authorList>
    </citation>
    <scope>NUCLEOTIDE SEQUENCE</scope>
    <source>
        <strain evidence="2">STE-U-9442</strain>
    </source>
</reference>
<dbReference type="Proteomes" id="UP001259832">
    <property type="component" value="Unassembled WGS sequence"/>
</dbReference>
<dbReference type="EMBL" id="JASMQC010000007">
    <property type="protein sequence ID" value="KAK1943927.1"/>
    <property type="molecule type" value="Genomic_DNA"/>
</dbReference>